<organism evidence="1 2">
    <name type="scientific">Cytospora mali</name>
    <name type="common">Apple Valsa canker fungus</name>
    <name type="synonym">Valsa mali</name>
    <dbReference type="NCBI Taxonomy" id="578113"/>
    <lineage>
        <taxon>Eukaryota</taxon>
        <taxon>Fungi</taxon>
        <taxon>Dikarya</taxon>
        <taxon>Ascomycota</taxon>
        <taxon>Pezizomycotina</taxon>
        <taxon>Sordariomycetes</taxon>
        <taxon>Sordariomycetidae</taxon>
        <taxon>Diaporthales</taxon>
        <taxon>Cytosporaceae</taxon>
        <taxon>Cytospora</taxon>
    </lineage>
</organism>
<reference evidence="1" key="1">
    <citation type="submission" date="2014-12" db="EMBL/GenBank/DDBJ databases">
        <title>Genome Sequence of Valsa Canker Pathogens Uncovers a Specific Adaption of Colonization on Woody Bark.</title>
        <authorList>
            <person name="Yin Z."/>
            <person name="Liu H."/>
            <person name="Gao X."/>
            <person name="Li Z."/>
            <person name="Song N."/>
            <person name="Ke X."/>
            <person name="Dai Q."/>
            <person name="Wu Y."/>
            <person name="Sun Y."/>
            <person name="Xu J.-R."/>
            <person name="Kang Z.K."/>
            <person name="Wang L."/>
            <person name="Huang L."/>
        </authorList>
    </citation>
    <scope>NUCLEOTIDE SEQUENCE [LARGE SCALE GENOMIC DNA]</scope>
    <source>
        <strain evidence="1">03-8</strain>
    </source>
</reference>
<keyword evidence="2" id="KW-1185">Reference proteome</keyword>
<dbReference type="AlphaFoldDB" id="A0A194W8K0"/>
<dbReference type="PANTHER" id="PTHR39596">
    <property type="match status" value="1"/>
</dbReference>
<evidence type="ECO:0000313" key="1">
    <source>
        <dbReference type="EMBL" id="KUI72418.1"/>
    </source>
</evidence>
<name>A0A194W8K0_CYTMA</name>
<gene>
    <name evidence="1" type="ORF">VM1G_07663</name>
</gene>
<dbReference type="SMR" id="A0A194W8K0"/>
<dbReference type="PANTHER" id="PTHR39596:SF3">
    <property type="entry name" value="HETEROKARYON INCOMPATIBILITY DOMAIN-CONTAINING PROTEIN"/>
    <property type="match status" value="1"/>
</dbReference>
<evidence type="ECO:0008006" key="3">
    <source>
        <dbReference type="Google" id="ProtNLM"/>
    </source>
</evidence>
<dbReference type="Proteomes" id="UP000078559">
    <property type="component" value="Chromosome 8"/>
</dbReference>
<accession>A0A194W8K0</accession>
<protein>
    <recommendedName>
        <fullName evidence="3">Heterokaryon incompatibility domain-containing protein</fullName>
    </recommendedName>
</protein>
<sequence length="962" mass="108522">MPSSDSPAEHRPMCRYLTCACKGNGGMQVPSFGEERVLDGRRPSKAMEKALLSTSSTPDPAFPTDDAPYLAGDKQWERGCFLTYADSCHISTIANLASLPSEELHGFLQTWLFFGLLSEALGLNEQEGGKYIVDPSQAKAELEVLYKESVFVKEDGKRYITGSKALALGNLMKERMRAAAGIVGGIGPRLMYLDGCLRLAFQRLFDANITERLDYNIKYSLAALGELLSTAVSRAITSAQIPQAPQAISYPWSRQYLVAGGWLEGQMLAHGWCLSEIEKARTQFLGLNTMHYVSRLKKLGPWRDHSRCHKYRCSAFQIRMDEYQPAHASQCRGCDPLDVDIDGVMNVLEKTQTFPVLTGETSWNELYERDEAQVEAFEPDKPYVALSHVWADGLGNPTVNALPRCQVERVINLISEFQMTVDSDRGEKSPAPYRAWIDTLCCPVDWDGKSIALERIADVYRDAAHILVLDVSFTSYPSEAVDPAELLFRAVSCSAWMRRLWTFQEGALPRSLFYQFADRAVTSDVLFPKLYEASSKDVRYFRLCMDLWNELGTFAKFAPHKEPGTLAHMLDPGQQPQDVLLKLQWALNFRSLSVPKDEPLCIATLLGFKIGLVAKENGKHAAQKRMAIVWGMLAKRLGGIPPRLIFYVENPLNIEGFRWAPRSLLAADVQQSTVDDASDPYAERPFFESALDLNHRTIRFDWGPDTKLSQLISEGEKKGLRGTYCGFRVYSRPYPGVKTAPEQYRLHPWDGVLANNIEDRLLVREEETGSWFVIAEYHRSLKLATWTDEERAVWDRTAGTPLCKAMHTGQCAMIRDNARDSVMGNRQKSEVCLMVLVEQEDETELVVRRQFSVILSEATEADTIVAETMTELAAKLASEHVTADFIAVRDRIDSDEYTSVKKRLRERMTELVAEEARPAFVNAAKESESQDIHESMWACLAKRFSHEIILERTPDDQLWLVD</sequence>
<dbReference type="OrthoDB" id="2426273at2759"/>
<evidence type="ECO:0000313" key="2">
    <source>
        <dbReference type="Proteomes" id="UP000078559"/>
    </source>
</evidence>
<proteinExistence type="predicted"/>
<dbReference type="EMBL" id="CM003105">
    <property type="protein sequence ID" value="KUI72418.1"/>
    <property type="molecule type" value="Genomic_DNA"/>
</dbReference>